<dbReference type="Proteomes" id="UP000189935">
    <property type="component" value="Chromosome I"/>
</dbReference>
<name>A0A1M6VIR3_9BRAD</name>
<dbReference type="AlphaFoldDB" id="A0A1M6VIR3"/>
<evidence type="ECO:0000313" key="2">
    <source>
        <dbReference type="Proteomes" id="UP000189935"/>
    </source>
</evidence>
<protein>
    <submittedName>
        <fullName evidence="1">Uncharacterized protein</fullName>
    </submittedName>
</protein>
<organism evidence="1 2">
    <name type="scientific">Bradyrhizobium lablabi</name>
    <dbReference type="NCBI Taxonomy" id="722472"/>
    <lineage>
        <taxon>Bacteria</taxon>
        <taxon>Pseudomonadati</taxon>
        <taxon>Pseudomonadota</taxon>
        <taxon>Alphaproteobacteria</taxon>
        <taxon>Hyphomicrobiales</taxon>
        <taxon>Nitrobacteraceae</taxon>
        <taxon>Bradyrhizobium</taxon>
    </lineage>
</organism>
<proteinExistence type="predicted"/>
<dbReference type="EMBL" id="LT670844">
    <property type="protein sequence ID" value="SHK81244.1"/>
    <property type="molecule type" value="Genomic_DNA"/>
</dbReference>
<reference evidence="1 2" key="1">
    <citation type="submission" date="2016-11" db="EMBL/GenBank/DDBJ databases">
        <authorList>
            <person name="Jaros S."/>
            <person name="Januszkiewicz K."/>
            <person name="Wedrychowicz H."/>
        </authorList>
    </citation>
    <scope>NUCLEOTIDE SEQUENCE [LARGE SCALE GENOMIC DNA]</scope>
    <source>
        <strain evidence="1 2">GAS499</strain>
    </source>
</reference>
<accession>A0A1M6VIR3</accession>
<sequence length="48" mass="6069">MRTRRMIFWWFRFVVSGRWFETFLNLRYDAIVTKVLDSEPARWGRRQS</sequence>
<gene>
    <name evidence="1" type="ORF">SAMN05444159_4244</name>
</gene>
<evidence type="ECO:0000313" key="1">
    <source>
        <dbReference type="EMBL" id="SHK81244.1"/>
    </source>
</evidence>